<gene>
    <name evidence="1" type="ORF">A9D14_05570</name>
</gene>
<sequence>MPELELLDYQSHSSLRLDLANAGQRHFVQVVSEEIPLAATEYPILFTKNPDTGAFYAGAVMGLEAGTNLFAADGMLPGYRPADLVRQGFFLHEGRIAVAPGDPVFVPHGKPVFDEQGSATPALQQVQHAMQVLGRGLPETESMIARFVEHRLIEPIDITLDFDDGSRLQLDGLYSTSLDSLHALPDEAALDLFRRGDLQIAYIQAASIHHIRHMARLRNERLFADA</sequence>
<evidence type="ECO:0008006" key="3">
    <source>
        <dbReference type="Google" id="ProtNLM"/>
    </source>
</evidence>
<dbReference type="InterPro" id="IPR010836">
    <property type="entry name" value="SapC"/>
</dbReference>
<evidence type="ECO:0000313" key="1">
    <source>
        <dbReference type="EMBL" id="ARU15745.1"/>
    </source>
</evidence>
<protein>
    <recommendedName>
        <fullName evidence="3">SapC family protein</fullName>
    </recommendedName>
</protein>
<dbReference type="RefSeq" id="WP_066843757.1">
    <property type="nucleotide sequence ID" value="NZ_CP019602.1"/>
</dbReference>
<dbReference type="KEGG" id="cman:A9D14_05570"/>
<dbReference type="EMBL" id="CP019602">
    <property type="protein sequence ID" value="ARU15745.1"/>
    <property type="molecule type" value="Genomic_DNA"/>
</dbReference>
<reference evidence="1 2" key="1">
    <citation type="submission" date="2017-01" db="EMBL/GenBank/DDBJ databases">
        <title>Complete genome sequence of esterase-producing bacterium Croceicoccus marinus E4A9.</title>
        <authorList>
            <person name="Wu Y.-H."/>
            <person name="Cheng H."/>
            <person name="Xu L."/>
            <person name="Huo Y.-Y."/>
            <person name="Wang C.-S."/>
            <person name="Xu X.-W."/>
        </authorList>
    </citation>
    <scope>NUCLEOTIDE SEQUENCE [LARGE SCALE GENOMIC DNA]</scope>
    <source>
        <strain evidence="1 2">E4A9</strain>
    </source>
</reference>
<dbReference type="AlphaFoldDB" id="A0A1Z1FAG3"/>
<dbReference type="Proteomes" id="UP000195807">
    <property type="component" value="Chromosome"/>
</dbReference>
<dbReference type="STRING" id="450378.GCA_001661675_01114"/>
<organism evidence="1 2">
    <name type="scientific">Croceicoccus marinus</name>
    <dbReference type="NCBI Taxonomy" id="450378"/>
    <lineage>
        <taxon>Bacteria</taxon>
        <taxon>Pseudomonadati</taxon>
        <taxon>Pseudomonadota</taxon>
        <taxon>Alphaproteobacteria</taxon>
        <taxon>Sphingomonadales</taxon>
        <taxon>Erythrobacteraceae</taxon>
        <taxon>Croceicoccus</taxon>
    </lineage>
</organism>
<keyword evidence="2" id="KW-1185">Reference proteome</keyword>
<proteinExistence type="predicted"/>
<accession>A0A1Z1FAG3</accession>
<dbReference type="Pfam" id="PF07277">
    <property type="entry name" value="SapC"/>
    <property type="match status" value="1"/>
</dbReference>
<name>A0A1Z1FAG3_9SPHN</name>
<evidence type="ECO:0000313" key="2">
    <source>
        <dbReference type="Proteomes" id="UP000195807"/>
    </source>
</evidence>
<dbReference type="OrthoDB" id="8888710at2"/>